<comment type="caution">
    <text evidence="12">The sequence shown here is derived from an EMBL/GenBank/DDBJ whole genome shotgun (WGS) entry which is preliminary data.</text>
</comment>
<dbReference type="PROSITE" id="PS50112">
    <property type="entry name" value="PAS"/>
    <property type="match status" value="1"/>
</dbReference>
<dbReference type="CDD" id="cd01949">
    <property type="entry name" value="GGDEF"/>
    <property type="match status" value="1"/>
</dbReference>
<evidence type="ECO:0000313" key="12">
    <source>
        <dbReference type="EMBL" id="NYF50298.1"/>
    </source>
</evidence>
<organism evidence="12 13">
    <name type="scientific">Tunturiibacter lichenicola</name>
    <dbReference type="NCBI Taxonomy" id="2051959"/>
    <lineage>
        <taxon>Bacteria</taxon>
        <taxon>Pseudomonadati</taxon>
        <taxon>Acidobacteriota</taxon>
        <taxon>Terriglobia</taxon>
        <taxon>Terriglobales</taxon>
        <taxon>Acidobacteriaceae</taxon>
        <taxon>Tunturiibacter</taxon>
    </lineage>
</organism>
<feature type="domain" description="GGDEF" evidence="11">
    <location>
        <begin position="473"/>
        <end position="609"/>
    </location>
</feature>
<sequence>MGIGSLDETVEDRASSLWRLTSVAMVLVCLGYAALLLNIRSWDNGGVTILWPSNGLLLGVLLCSRRPQWTAYLAVGFAVDLGLNLALSFAPWTSVYLAGCNMLEVGIAAALMYRTISPNPDLTQRKQLLSLLLYGVVLAPAIASALAQMSITNLHALPRFTAARHWFVADALGIAVMTPLYLSFREREQFPGRSRLEVAGLLTLLVVVAVGVFWQTRFPLLFLLLPVLLLLGARLRLAGSAVGLLIVSIIGGYLTIRGHGPIALVRSGSTMTGDLLLQFFVAVSMLVLYVVEVVIAERERLQVNLKASETLFRLLAEASNDVIVLSDLSGTRRYVSPAVTTVLGWGPEELIGNTHLQIVHPDDVDAVEALMSVCREGEPVETLTYRCARKDGSYVWMEASMRLYHDETTWEPIGFVNVVRDVSGRKAAEEELNRTFRLVENLAMADGLTGVANRRRFEEKMDEEWRRAMRDRSLLSVLMIDVDHFKPYNDLYGHVLGDNCLRQIAVAAQEVIHRSSDLFARYGGEEFVVVLPNTDSGGAQLVAEQIRRTVEMLGLPHSGNPCGVVTVSIGCATQTLGHDSVSTVLVDAADQALYQAKSAGRNRVEVAAGSTIPG</sequence>
<evidence type="ECO:0000256" key="4">
    <source>
        <dbReference type="ARBA" id="ARBA00022692"/>
    </source>
</evidence>
<dbReference type="NCBIfam" id="TIGR00229">
    <property type="entry name" value="sensory_box"/>
    <property type="match status" value="1"/>
</dbReference>
<feature type="transmembrane region" description="Helical" evidence="8">
    <location>
        <begin position="71"/>
        <end position="90"/>
    </location>
</feature>
<reference evidence="12 13" key="1">
    <citation type="submission" date="2020-07" db="EMBL/GenBank/DDBJ databases">
        <title>Genomic Encyclopedia of Type Strains, Phase IV (KMG-V): Genome sequencing to study the core and pangenomes of soil and plant-associated prokaryotes.</title>
        <authorList>
            <person name="Whitman W."/>
        </authorList>
    </citation>
    <scope>NUCLEOTIDE SEQUENCE [LARGE SCALE GENOMIC DNA]</scope>
    <source>
        <strain evidence="12 13">M8UP30</strain>
    </source>
</reference>
<dbReference type="InterPro" id="IPR000014">
    <property type="entry name" value="PAS"/>
</dbReference>
<dbReference type="EMBL" id="JACCCV010000001">
    <property type="protein sequence ID" value="NYF50298.1"/>
    <property type="molecule type" value="Genomic_DNA"/>
</dbReference>
<comment type="subcellular location">
    <subcellularLocation>
        <location evidence="1">Cell membrane</location>
        <topology evidence="1">Multi-pass membrane protein</topology>
    </subcellularLocation>
</comment>
<dbReference type="PROSITE" id="PS50887">
    <property type="entry name" value="GGDEF"/>
    <property type="match status" value="1"/>
</dbReference>
<dbReference type="AlphaFoldDB" id="A0A7Y9NJ69"/>
<feature type="transmembrane region" description="Helical" evidence="8">
    <location>
        <begin position="163"/>
        <end position="184"/>
    </location>
</feature>
<comment type="catalytic activity">
    <reaction evidence="7">
        <text>2 GTP = 3',3'-c-di-GMP + 2 diphosphate</text>
        <dbReference type="Rhea" id="RHEA:24898"/>
        <dbReference type="ChEBI" id="CHEBI:33019"/>
        <dbReference type="ChEBI" id="CHEBI:37565"/>
        <dbReference type="ChEBI" id="CHEBI:58805"/>
        <dbReference type="EC" id="2.7.7.65"/>
    </reaction>
</comment>
<dbReference type="InterPro" id="IPR001610">
    <property type="entry name" value="PAC"/>
</dbReference>
<accession>A0A7Y9NJ69</accession>
<dbReference type="Pfam" id="PF08447">
    <property type="entry name" value="PAS_3"/>
    <property type="match status" value="1"/>
</dbReference>
<evidence type="ECO:0000256" key="1">
    <source>
        <dbReference type="ARBA" id="ARBA00004651"/>
    </source>
</evidence>
<dbReference type="InterPro" id="IPR000160">
    <property type="entry name" value="GGDEF_dom"/>
</dbReference>
<evidence type="ECO:0000313" key="13">
    <source>
        <dbReference type="Proteomes" id="UP000534186"/>
    </source>
</evidence>
<dbReference type="Pfam" id="PF00990">
    <property type="entry name" value="GGDEF"/>
    <property type="match status" value="1"/>
</dbReference>
<feature type="transmembrane region" description="Helical" evidence="8">
    <location>
        <begin position="128"/>
        <end position="151"/>
    </location>
</feature>
<evidence type="ECO:0000256" key="5">
    <source>
        <dbReference type="ARBA" id="ARBA00022989"/>
    </source>
</evidence>
<evidence type="ECO:0000256" key="8">
    <source>
        <dbReference type="SAM" id="Phobius"/>
    </source>
</evidence>
<dbReference type="PANTHER" id="PTHR45138:SF9">
    <property type="entry name" value="DIGUANYLATE CYCLASE DGCM-RELATED"/>
    <property type="match status" value="1"/>
</dbReference>
<dbReference type="InterPro" id="IPR050469">
    <property type="entry name" value="Diguanylate_Cyclase"/>
</dbReference>
<dbReference type="GO" id="GO:0005886">
    <property type="term" value="C:plasma membrane"/>
    <property type="evidence" value="ECO:0007669"/>
    <property type="project" value="UniProtKB-SubCell"/>
</dbReference>
<keyword evidence="5 8" id="KW-1133">Transmembrane helix</keyword>
<feature type="transmembrane region" description="Helical" evidence="8">
    <location>
        <begin position="96"/>
        <end position="116"/>
    </location>
</feature>
<dbReference type="PROSITE" id="PS50113">
    <property type="entry name" value="PAC"/>
    <property type="match status" value="1"/>
</dbReference>
<dbReference type="SMART" id="SM00091">
    <property type="entry name" value="PAS"/>
    <property type="match status" value="1"/>
</dbReference>
<evidence type="ECO:0000259" key="11">
    <source>
        <dbReference type="PROSITE" id="PS50887"/>
    </source>
</evidence>
<dbReference type="Gene3D" id="3.30.70.270">
    <property type="match status" value="1"/>
</dbReference>
<dbReference type="InterPro" id="IPR029787">
    <property type="entry name" value="Nucleotide_cyclase"/>
</dbReference>
<feature type="transmembrane region" description="Helical" evidence="8">
    <location>
        <begin position="45"/>
        <end position="64"/>
    </location>
</feature>
<evidence type="ECO:0000259" key="10">
    <source>
        <dbReference type="PROSITE" id="PS50113"/>
    </source>
</evidence>
<dbReference type="Gene3D" id="3.30.450.20">
    <property type="entry name" value="PAS domain"/>
    <property type="match status" value="1"/>
</dbReference>
<dbReference type="InterPro" id="IPR035965">
    <property type="entry name" value="PAS-like_dom_sf"/>
</dbReference>
<dbReference type="GO" id="GO:1902201">
    <property type="term" value="P:negative regulation of bacterial-type flagellum-dependent cell motility"/>
    <property type="evidence" value="ECO:0007669"/>
    <property type="project" value="TreeGrafter"/>
</dbReference>
<dbReference type="GO" id="GO:0043709">
    <property type="term" value="P:cell adhesion involved in single-species biofilm formation"/>
    <property type="evidence" value="ECO:0007669"/>
    <property type="project" value="TreeGrafter"/>
</dbReference>
<evidence type="ECO:0000256" key="3">
    <source>
        <dbReference type="ARBA" id="ARBA00022475"/>
    </source>
</evidence>
<dbReference type="CDD" id="cd00130">
    <property type="entry name" value="PAS"/>
    <property type="match status" value="1"/>
</dbReference>
<dbReference type="SUPFAM" id="SSF55785">
    <property type="entry name" value="PYP-like sensor domain (PAS domain)"/>
    <property type="match status" value="1"/>
</dbReference>
<name>A0A7Y9NJ69_9BACT</name>
<proteinExistence type="predicted"/>
<dbReference type="SMART" id="SM00086">
    <property type="entry name" value="PAC"/>
    <property type="match status" value="1"/>
</dbReference>
<dbReference type="EC" id="2.7.7.65" evidence="2"/>
<gene>
    <name evidence="12" type="ORF">HDF12_000663</name>
</gene>
<dbReference type="InterPro" id="IPR013655">
    <property type="entry name" value="PAS_fold_3"/>
</dbReference>
<feature type="transmembrane region" description="Helical" evidence="8">
    <location>
        <begin position="20"/>
        <end position="39"/>
    </location>
</feature>
<feature type="transmembrane region" description="Helical" evidence="8">
    <location>
        <begin position="196"/>
        <end position="214"/>
    </location>
</feature>
<dbReference type="PANTHER" id="PTHR45138">
    <property type="entry name" value="REGULATORY COMPONENTS OF SENSORY TRANSDUCTION SYSTEM"/>
    <property type="match status" value="1"/>
</dbReference>
<keyword evidence="6 8" id="KW-0472">Membrane</keyword>
<feature type="domain" description="PAS" evidence="9">
    <location>
        <begin position="308"/>
        <end position="378"/>
    </location>
</feature>
<dbReference type="InterPro" id="IPR007895">
    <property type="entry name" value="MASE1"/>
</dbReference>
<dbReference type="Pfam" id="PF05231">
    <property type="entry name" value="MASE1"/>
    <property type="match status" value="1"/>
</dbReference>
<evidence type="ECO:0000259" key="9">
    <source>
        <dbReference type="PROSITE" id="PS50112"/>
    </source>
</evidence>
<feature type="domain" description="PAC" evidence="10">
    <location>
        <begin position="381"/>
        <end position="434"/>
    </location>
</feature>
<keyword evidence="3" id="KW-1003">Cell membrane</keyword>
<evidence type="ECO:0000256" key="2">
    <source>
        <dbReference type="ARBA" id="ARBA00012528"/>
    </source>
</evidence>
<evidence type="ECO:0000256" key="7">
    <source>
        <dbReference type="ARBA" id="ARBA00034247"/>
    </source>
</evidence>
<feature type="transmembrane region" description="Helical" evidence="8">
    <location>
        <begin position="276"/>
        <end position="296"/>
    </location>
</feature>
<feature type="transmembrane region" description="Helical" evidence="8">
    <location>
        <begin position="244"/>
        <end position="264"/>
    </location>
</feature>
<dbReference type="InterPro" id="IPR000700">
    <property type="entry name" value="PAS-assoc_C"/>
</dbReference>
<dbReference type="GO" id="GO:0052621">
    <property type="term" value="F:diguanylate cyclase activity"/>
    <property type="evidence" value="ECO:0007669"/>
    <property type="project" value="UniProtKB-EC"/>
</dbReference>
<evidence type="ECO:0000256" key="6">
    <source>
        <dbReference type="ARBA" id="ARBA00023136"/>
    </source>
</evidence>
<dbReference type="SUPFAM" id="SSF55073">
    <property type="entry name" value="Nucleotide cyclase"/>
    <property type="match status" value="1"/>
</dbReference>
<dbReference type="FunFam" id="3.30.70.270:FF:000001">
    <property type="entry name" value="Diguanylate cyclase domain protein"/>
    <property type="match status" value="1"/>
</dbReference>
<dbReference type="SMART" id="SM00267">
    <property type="entry name" value="GGDEF"/>
    <property type="match status" value="1"/>
</dbReference>
<keyword evidence="4 8" id="KW-0812">Transmembrane</keyword>
<dbReference type="Proteomes" id="UP000534186">
    <property type="component" value="Unassembled WGS sequence"/>
</dbReference>
<protein>
    <recommendedName>
        <fullName evidence="2">diguanylate cyclase</fullName>
        <ecNumber evidence="2">2.7.7.65</ecNumber>
    </recommendedName>
</protein>
<dbReference type="InterPro" id="IPR043128">
    <property type="entry name" value="Rev_trsase/Diguanyl_cyclase"/>
</dbReference>
<dbReference type="NCBIfam" id="TIGR00254">
    <property type="entry name" value="GGDEF"/>
    <property type="match status" value="1"/>
</dbReference>